<sequence>MLTVEPLHALTRLHPVRRPYVLLRVLAQHEPVRWPVLPPHHTLPAHHVDQHAHRLHGATALRPAHARYAQRVHLIGVHHRVGGAIHMRVDRGASKIKPVSTWASTQKRRWPSKVTEIGNEVEEVCPAFAKWRSKRREQEAHHIALNVPCVYPMREARKRAHAELARGRSQDPAARETLLFVSMQNGGRKGGGELTVVAEVVPAAYTACTRHCAQVPEAWAMAAAPSAPERFWPPAAAMDRRNPKPMLICKWCSISTSPITRCMPIVLESLTLSLYISGLYYVCHVDFRPARSPLQVLGVY</sequence>
<dbReference type="EMBL" id="JARJCN010000109">
    <property type="protein sequence ID" value="KAJ7074880.1"/>
    <property type="molecule type" value="Genomic_DNA"/>
</dbReference>
<organism evidence="1 2">
    <name type="scientific">Mycena belliarum</name>
    <dbReference type="NCBI Taxonomy" id="1033014"/>
    <lineage>
        <taxon>Eukaryota</taxon>
        <taxon>Fungi</taxon>
        <taxon>Dikarya</taxon>
        <taxon>Basidiomycota</taxon>
        <taxon>Agaricomycotina</taxon>
        <taxon>Agaricomycetes</taxon>
        <taxon>Agaricomycetidae</taxon>
        <taxon>Agaricales</taxon>
        <taxon>Marasmiineae</taxon>
        <taxon>Mycenaceae</taxon>
        <taxon>Mycena</taxon>
    </lineage>
</organism>
<gene>
    <name evidence="1" type="ORF">B0H15DRAFT_806612</name>
</gene>
<dbReference type="AlphaFoldDB" id="A0AAD6TND3"/>
<proteinExistence type="predicted"/>
<protein>
    <submittedName>
        <fullName evidence="1">Uncharacterized protein</fullName>
    </submittedName>
</protein>
<comment type="caution">
    <text evidence="1">The sequence shown here is derived from an EMBL/GenBank/DDBJ whole genome shotgun (WGS) entry which is preliminary data.</text>
</comment>
<name>A0AAD6TND3_9AGAR</name>
<dbReference type="Proteomes" id="UP001222325">
    <property type="component" value="Unassembled WGS sequence"/>
</dbReference>
<evidence type="ECO:0000313" key="2">
    <source>
        <dbReference type="Proteomes" id="UP001222325"/>
    </source>
</evidence>
<accession>A0AAD6TND3</accession>
<keyword evidence="2" id="KW-1185">Reference proteome</keyword>
<reference evidence="1" key="1">
    <citation type="submission" date="2023-03" db="EMBL/GenBank/DDBJ databases">
        <title>Massive genome expansion in bonnet fungi (Mycena s.s.) driven by repeated elements and novel gene families across ecological guilds.</title>
        <authorList>
            <consortium name="Lawrence Berkeley National Laboratory"/>
            <person name="Harder C.B."/>
            <person name="Miyauchi S."/>
            <person name="Viragh M."/>
            <person name="Kuo A."/>
            <person name="Thoen E."/>
            <person name="Andreopoulos B."/>
            <person name="Lu D."/>
            <person name="Skrede I."/>
            <person name="Drula E."/>
            <person name="Henrissat B."/>
            <person name="Morin E."/>
            <person name="Kohler A."/>
            <person name="Barry K."/>
            <person name="LaButti K."/>
            <person name="Morin E."/>
            <person name="Salamov A."/>
            <person name="Lipzen A."/>
            <person name="Mereny Z."/>
            <person name="Hegedus B."/>
            <person name="Baldrian P."/>
            <person name="Stursova M."/>
            <person name="Weitz H."/>
            <person name="Taylor A."/>
            <person name="Grigoriev I.V."/>
            <person name="Nagy L.G."/>
            <person name="Martin F."/>
            <person name="Kauserud H."/>
        </authorList>
    </citation>
    <scope>NUCLEOTIDE SEQUENCE</scope>
    <source>
        <strain evidence="1">CBHHK173m</strain>
    </source>
</reference>
<evidence type="ECO:0000313" key="1">
    <source>
        <dbReference type="EMBL" id="KAJ7074880.1"/>
    </source>
</evidence>